<dbReference type="EMBL" id="QXQB01000003">
    <property type="protein sequence ID" value="RJX39228.1"/>
    <property type="molecule type" value="Genomic_DNA"/>
</dbReference>
<sequence length="79" mass="8955">MQQSRDTAPIVPVKEWLLTMLIMIIPVVNIVMMFVFAFGEGNPSKQNYFKAALIWAAIILAFYLLIVVLLFGTLFATNF</sequence>
<name>A0A3A6PJ65_9BACL</name>
<gene>
    <name evidence="2" type="ORF">D3P09_14295</name>
</gene>
<dbReference type="AlphaFoldDB" id="A0A3A6PJ65"/>
<keyword evidence="1" id="KW-0812">Transmembrane</keyword>
<feature type="transmembrane region" description="Helical" evidence="1">
    <location>
        <begin position="51"/>
        <end position="76"/>
    </location>
</feature>
<organism evidence="2 3">
    <name type="scientific">Paenibacillus pinisoli</name>
    <dbReference type="NCBI Taxonomy" id="1276110"/>
    <lineage>
        <taxon>Bacteria</taxon>
        <taxon>Bacillati</taxon>
        <taxon>Bacillota</taxon>
        <taxon>Bacilli</taxon>
        <taxon>Bacillales</taxon>
        <taxon>Paenibacillaceae</taxon>
        <taxon>Paenibacillus</taxon>
    </lineage>
</organism>
<accession>A0A3A6PJ65</accession>
<keyword evidence="1" id="KW-0472">Membrane</keyword>
<evidence type="ECO:0000256" key="1">
    <source>
        <dbReference type="SAM" id="Phobius"/>
    </source>
</evidence>
<dbReference type="Proteomes" id="UP000267798">
    <property type="component" value="Unassembled WGS sequence"/>
</dbReference>
<keyword evidence="1" id="KW-1133">Transmembrane helix</keyword>
<evidence type="ECO:0000313" key="3">
    <source>
        <dbReference type="Proteomes" id="UP000267798"/>
    </source>
</evidence>
<reference evidence="2 3" key="1">
    <citation type="submission" date="2018-09" db="EMBL/GenBank/DDBJ databases">
        <title>Paenibacillus aracenensis nov. sp. isolated from a cave in southern Spain.</title>
        <authorList>
            <person name="Jurado V."/>
            <person name="Gutierrez-Patricio S."/>
            <person name="Gonzalez-Pimentel J.L."/>
            <person name="Miller A.Z."/>
            <person name="Laiz L."/>
            <person name="Saiz-Jimenez C."/>
        </authorList>
    </citation>
    <scope>NUCLEOTIDE SEQUENCE [LARGE SCALE GENOMIC DNA]</scope>
    <source>
        <strain evidence="2 3">JCM 19203</strain>
    </source>
</reference>
<feature type="transmembrane region" description="Helical" evidence="1">
    <location>
        <begin position="16"/>
        <end position="39"/>
    </location>
</feature>
<comment type="caution">
    <text evidence="2">The sequence shown here is derived from an EMBL/GenBank/DDBJ whole genome shotgun (WGS) entry which is preliminary data.</text>
</comment>
<protein>
    <submittedName>
        <fullName evidence="2">Uncharacterized protein</fullName>
    </submittedName>
</protein>
<proteinExistence type="predicted"/>
<evidence type="ECO:0000313" key="2">
    <source>
        <dbReference type="EMBL" id="RJX39228.1"/>
    </source>
</evidence>
<keyword evidence="3" id="KW-1185">Reference proteome</keyword>